<evidence type="ECO:0000313" key="3">
    <source>
        <dbReference type="Proteomes" id="UP000284476"/>
    </source>
</evidence>
<reference evidence="2 3" key="1">
    <citation type="submission" date="2019-01" db="EMBL/GenBank/DDBJ databases">
        <title>Sinorhodobacter populi sp. nov. isolated from the symptomatic bark tissue of Populus euramericana canker.</title>
        <authorList>
            <person name="Xu G."/>
        </authorList>
    </citation>
    <scope>NUCLEOTIDE SEQUENCE [LARGE SCALE GENOMIC DNA]</scope>
    <source>
        <strain evidence="2 3">SK2B-1</strain>
    </source>
</reference>
<reference evidence="2 3" key="2">
    <citation type="submission" date="2019-01" db="EMBL/GenBank/DDBJ databases">
        <authorList>
            <person name="Li Y."/>
        </authorList>
    </citation>
    <scope>NUCLEOTIDE SEQUENCE [LARGE SCALE GENOMIC DNA]</scope>
    <source>
        <strain evidence="2 3">SK2B-1</strain>
    </source>
</reference>
<protein>
    <submittedName>
        <fullName evidence="2">Phage tail protein</fullName>
    </submittedName>
</protein>
<proteinExistence type="predicted"/>
<dbReference type="RefSeq" id="WP_128208719.1">
    <property type="nucleotide sequence ID" value="NZ_JBHRSO010000018.1"/>
</dbReference>
<dbReference type="EMBL" id="SAUZ01000010">
    <property type="protein sequence ID" value="RWR21127.1"/>
    <property type="molecule type" value="Genomic_DNA"/>
</dbReference>
<evidence type="ECO:0000313" key="2">
    <source>
        <dbReference type="EMBL" id="RWR21127.1"/>
    </source>
</evidence>
<accession>A0A443JKE1</accession>
<sequence length="116" mass="12758">MTLHTFNPAVAPSPGTTNTPRVSLNKAEFGDGYTQASPKGLNHIRRTLTLKWEGLLPEQAAALDSFFTGQGGYIPFYYTHPVEGVTRKWTCEEWGSTYGAPAKFTATLVENFTPMT</sequence>
<comment type="caution">
    <text evidence="2">The sequence shown here is derived from an EMBL/GenBank/DDBJ whole genome shotgun (WGS) entry which is preliminary data.</text>
</comment>
<gene>
    <name evidence="2" type="ORF">D2T30_09800</name>
</gene>
<dbReference type="InterPro" id="IPR010265">
    <property type="entry name" value="Phage_lambda_TipM"/>
</dbReference>
<feature type="region of interest" description="Disordered" evidence="1">
    <location>
        <begin position="1"/>
        <end position="22"/>
    </location>
</feature>
<organism evidence="2 3">
    <name type="scientific">Paenirhodobacter populi</name>
    <dbReference type="NCBI Taxonomy" id="2306993"/>
    <lineage>
        <taxon>Bacteria</taxon>
        <taxon>Pseudomonadati</taxon>
        <taxon>Pseudomonadota</taxon>
        <taxon>Alphaproteobacteria</taxon>
        <taxon>Rhodobacterales</taxon>
        <taxon>Rhodobacter group</taxon>
        <taxon>Paenirhodobacter</taxon>
    </lineage>
</organism>
<dbReference type="Pfam" id="PF05939">
    <property type="entry name" value="Phage_min_tail"/>
    <property type="match status" value="1"/>
</dbReference>
<dbReference type="AlphaFoldDB" id="A0A443JKE1"/>
<evidence type="ECO:0000256" key="1">
    <source>
        <dbReference type="SAM" id="MobiDB-lite"/>
    </source>
</evidence>
<name>A0A443JKE1_9RHOB</name>
<dbReference type="Proteomes" id="UP000284476">
    <property type="component" value="Unassembled WGS sequence"/>
</dbReference>